<feature type="transmembrane region" description="Helical" evidence="6">
    <location>
        <begin position="6"/>
        <end position="28"/>
    </location>
</feature>
<gene>
    <name evidence="9" type="ORF">FA869_04460</name>
    <name evidence="8" type="ORF">SAMN04487855_1058</name>
    <name evidence="7" type="ORF">SAMN05216589_0566</name>
</gene>
<dbReference type="EMBL" id="FOUA01000001">
    <property type="protein sequence ID" value="SFL75550.1"/>
    <property type="molecule type" value="Genomic_DNA"/>
</dbReference>
<evidence type="ECO:0000256" key="1">
    <source>
        <dbReference type="ARBA" id="ARBA00004651"/>
    </source>
</evidence>
<proteinExistence type="predicted"/>
<evidence type="ECO:0000256" key="2">
    <source>
        <dbReference type="ARBA" id="ARBA00022475"/>
    </source>
</evidence>
<evidence type="ECO:0000256" key="5">
    <source>
        <dbReference type="ARBA" id="ARBA00023136"/>
    </source>
</evidence>
<dbReference type="AlphaFoldDB" id="A0A1I4KA40"/>
<dbReference type="STRING" id="653930.SAMN05216589_0566"/>
<dbReference type="GO" id="GO:0015171">
    <property type="term" value="F:amino acid transmembrane transporter activity"/>
    <property type="evidence" value="ECO:0007669"/>
    <property type="project" value="TreeGrafter"/>
</dbReference>
<evidence type="ECO:0000313" key="9">
    <source>
        <dbReference type="EMBL" id="TKA93419.1"/>
    </source>
</evidence>
<evidence type="ECO:0000313" key="11">
    <source>
        <dbReference type="Proteomes" id="UP000186904"/>
    </source>
</evidence>
<dbReference type="Proteomes" id="UP000186599">
    <property type="component" value="Unassembled WGS sequence"/>
</dbReference>
<name>A0A1I4KA40_9GAMM</name>
<feature type="transmembrane region" description="Helical" evidence="6">
    <location>
        <begin position="71"/>
        <end position="91"/>
    </location>
</feature>
<dbReference type="Proteomes" id="UP000305198">
    <property type="component" value="Unassembled WGS sequence"/>
</dbReference>
<feature type="transmembrane region" description="Helical" evidence="6">
    <location>
        <begin position="185"/>
        <end position="207"/>
    </location>
</feature>
<evidence type="ECO:0000256" key="3">
    <source>
        <dbReference type="ARBA" id="ARBA00022692"/>
    </source>
</evidence>
<evidence type="ECO:0000313" key="7">
    <source>
        <dbReference type="EMBL" id="SER44086.1"/>
    </source>
</evidence>
<keyword evidence="10" id="KW-1185">Reference proteome</keyword>
<protein>
    <submittedName>
        <fullName evidence="9">LysE family translocator</fullName>
    </submittedName>
    <submittedName>
        <fullName evidence="8">Threonine/homoserine/homoserine lactone efflux protein</fullName>
    </submittedName>
</protein>
<dbReference type="OrthoDB" id="9804822at2"/>
<evidence type="ECO:0000313" key="10">
    <source>
        <dbReference type="Proteomes" id="UP000186599"/>
    </source>
</evidence>
<dbReference type="GO" id="GO:0005886">
    <property type="term" value="C:plasma membrane"/>
    <property type="evidence" value="ECO:0007669"/>
    <property type="project" value="UniProtKB-SubCell"/>
</dbReference>
<evidence type="ECO:0000256" key="6">
    <source>
        <dbReference type="SAM" id="Phobius"/>
    </source>
</evidence>
<reference evidence="9 12" key="2">
    <citation type="submission" date="2019-04" db="EMBL/GenBank/DDBJ databases">
        <title>Crypto-aerobic microbial life in anoxic (sulfidic) marine sediments.</title>
        <authorList>
            <person name="Bhattacharya S."/>
            <person name="Roy C."/>
            <person name="Mondal N."/>
            <person name="Sarkar J."/>
            <person name="Mandal S."/>
            <person name="Rameez M.J."/>
            <person name="Ghosh W."/>
        </authorList>
    </citation>
    <scope>NUCLEOTIDE SEQUENCE [LARGE SCALE GENOMIC DNA]</scope>
    <source>
        <strain evidence="9 12">SBBB</strain>
    </source>
</reference>
<dbReference type="RefSeq" id="WP_074777698.1">
    <property type="nucleotide sequence ID" value="NZ_FOGN01000001.1"/>
</dbReference>
<sequence length="214" mass="22827">MNYPLLLMYLASITLLISTPGPVVALVISDASRFGFRHALRTVLGTNLASLLLIGSAALVISGLLSINDLWLRWVSLLGCVFIGWVACATLRSEFAVTPAVADSVATPAASRRQYPMLNGFLVGISNPKDIVFFIAFFPQFIGITAGAGLSLTILTALWIVFDLLILVAYIAVMKGGIFQRNRRIISILSAGFLLVIAVVGAGFSLLELAGSLR</sequence>
<feature type="transmembrane region" description="Helical" evidence="6">
    <location>
        <begin position="40"/>
        <end position="65"/>
    </location>
</feature>
<accession>A0A1I4KA40</accession>
<dbReference type="Pfam" id="PF01810">
    <property type="entry name" value="LysE"/>
    <property type="match status" value="1"/>
</dbReference>
<dbReference type="InterPro" id="IPR001123">
    <property type="entry name" value="LeuE-type"/>
</dbReference>
<comment type="subcellular location">
    <subcellularLocation>
        <location evidence="1">Cell membrane</location>
        <topology evidence="1">Multi-pass membrane protein</topology>
    </subcellularLocation>
</comment>
<keyword evidence="5 6" id="KW-0472">Membrane</keyword>
<dbReference type="PANTHER" id="PTHR30086:SF20">
    <property type="entry name" value="ARGININE EXPORTER PROTEIN ARGO-RELATED"/>
    <property type="match status" value="1"/>
</dbReference>
<reference evidence="10 11" key="1">
    <citation type="submission" date="2016-10" db="EMBL/GenBank/DDBJ databases">
        <authorList>
            <person name="de Groot N.N."/>
        </authorList>
    </citation>
    <scope>NUCLEOTIDE SEQUENCE [LARGE SCALE GENOMIC DNA]</scope>
    <source>
        <strain evidence="8 10">CGMCC 1.9095</strain>
        <strain evidence="7 11">DSM 22558</strain>
    </source>
</reference>
<dbReference type="EMBL" id="FOGN01000001">
    <property type="protein sequence ID" value="SER44086.1"/>
    <property type="molecule type" value="Genomic_DNA"/>
</dbReference>
<feature type="transmembrane region" description="Helical" evidence="6">
    <location>
        <begin position="154"/>
        <end position="173"/>
    </location>
</feature>
<dbReference type="Proteomes" id="UP000186904">
    <property type="component" value="Unassembled WGS sequence"/>
</dbReference>
<keyword evidence="3 6" id="KW-0812">Transmembrane</keyword>
<dbReference type="EMBL" id="SWAV01000001">
    <property type="protein sequence ID" value="TKA93419.1"/>
    <property type="molecule type" value="Genomic_DNA"/>
</dbReference>
<organism evidence="8 10">
    <name type="scientific">Halopseudomonas bauzanensis</name>
    <dbReference type="NCBI Taxonomy" id="653930"/>
    <lineage>
        <taxon>Bacteria</taxon>
        <taxon>Pseudomonadati</taxon>
        <taxon>Pseudomonadota</taxon>
        <taxon>Gammaproteobacteria</taxon>
        <taxon>Pseudomonadales</taxon>
        <taxon>Pseudomonadaceae</taxon>
        <taxon>Halopseudomonas</taxon>
    </lineage>
</organism>
<dbReference type="PANTHER" id="PTHR30086">
    <property type="entry name" value="ARGININE EXPORTER PROTEIN ARGO"/>
    <property type="match status" value="1"/>
</dbReference>
<evidence type="ECO:0000313" key="12">
    <source>
        <dbReference type="Proteomes" id="UP000305198"/>
    </source>
</evidence>
<keyword evidence="4 6" id="KW-1133">Transmembrane helix</keyword>
<evidence type="ECO:0000256" key="4">
    <source>
        <dbReference type="ARBA" id="ARBA00022989"/>
    </source>
</evidence>
<evidence type="ECO:0000313" key="8">
    <source>
        <dbReference type="EMBL" id="SFL75550.1"/>
    </source>
</evidence>
<keyword evidence="2" id="KW-1003">Cell membrane</keyword>
<feature type="transmembrane region" description="Helical" evidence="6">
    <location>
        <begin position="131"/>
        <end position="148"/>
    </location>
</feature>